<dbReference type="EMBL" id="BBYQ01000239">
    <property type="protein sequence ID" value="GAP33314.1"/>
    <property type="molecule type" value="Genomic_DNA"/>
</dbReference>
<evidence type="ECO:0000313" key="2">
    <source>
        <dbReference type="EMBL" id="APA95427.1"/>
    </source>
</evidence>
<keyword evidence="4" id="KW-1185">Reference proteome</keyword>
<keyword evidence="1" id="KW-0812">Transmembrane</keyword>
<dbReference type="Proteomes" id="UP000180166">
    <property type="component" value="Chromosome"/>
</dbReference>
<dbReference type="Proteomes" id="UP000037179">
    <property type="component" value="Unassembled WGS sequence"/>
</dbReference>
<reference evidence="2 5" key="3">
    <citation type="submission" date="2016-10" db="EMBL/GenBank/DDBJ databases">
        <title>Genome sequence of Nocardia seriolae strain EM150506, isolated from Anguila japonica.</title>
        <authorList>
            <person name="Han H.-J."/>
        </authorList>
    </citation>
    <scope>NUCLEOTIDE SEQUENCE [LARGE SCALE GENOMIC DNA]</scope>
    <source>
        <strain evidence="2 5">EM150506</strain>
    </source>
</reference>
<organism evidence="3 4">
    <name type="scientific">Nocardia seriolae</name>
    <dbReference type="NCBI Taxonomy" id="37332"/>
    <lineage>
        <taxon>Bacteria</taxon>
        <taxon>Bacillati</taxon>
        <taxon>Actinomycetota</taxon>
        <taxon>Actinomycetes</taxon>
        <taxon>Mycobacteriales</taxon>
        <taxon>Nocardiaceae</taxon>
        <taxon>Nocardia</taxon>
    </lineage>
</organism>
<accession>A0A0B8NN42</accession>
<gene>
    <name evidence="2" type="ORF">NS506_01355</name>
    <name evidence="3" type="ORF">NSK11_contig00239-0002</name>
</gene>
<evidence type="ECO:0000313" key="4">
    <source>
        <dbReference type="Proteomes" id="UP000037179"/>
    </source>
</evidence>
<sequence>MSAGNTGMSDGIDFEGMPEPARRLVYVSVAVVLVALAVAGVIIFKREHSSDEALRKAQVLQSRLVAAGFDSPEPQVIADSLGEDGGLVCSDPASPLIKARYEAAISNGASGPGIRPVIADTDVFTATALAIETYCPDKLAAYLETTGHLKKGDTLKPDTAE</sequence>
<dbReference type="KEGG" id="nsr:NS506_01355"/>
<feature type="transmembrane region" description="Helical" evidence="1">
    <location>
        <begin position="24"/>
        <end position="44"/>
    </location>
</feature>
<dbReference type="GeneID" id="93370757"/>
<proteinExistence type="predicted"/>
<protein>
    <submittedName>
        <fullName evidence="3">Uncharacterized protein</fullName>
    </submittedName>
</protein>
<dbReference type="AlphaFoldDB" id="A0A0B8NN42"/>
<dbReference type="RefSeq" id="WP_052087007.1">
    <property type="nucleotide sequence ID" value="NZ_AP017900.1"/>
</dbReference>
<evidence type="ECO:0000313" key="3">
    <source>
        <dbReference type="EMBL" id="GAP33314.1"/>
    </source>
</evidence>
<evidence type="ECO:0000256" key="1">
    <source>
        <dbReference type="SAM" id="Phobius"/>
    </source>
</evidence>
<evidence type="ECO:0000313" key="5">
    <source>
        <dbReference type="Proteomes" id="UP000180166"/>
    </source>
</evidence>
<dbReference type="EMBL" id="CP017839">
    <property type="protein sequence ID" value="APA95427.1"/>
    <property type="molecule type" value="Genomic_DNA"/>
</dbReference>
<dbReference type="OrthoDB" id="3628158at2"/>
<name>A0A0B8NN42_9NOCA</name>
<keyword evidence="1" id="KW-0472">Membrane</keyword>
<reference evidence="3 4" key="2">
    <citation type="journal article" date="2016" name="Genome Announc.">
        <title>Draft Genome Sequence of Erythromycin- and Oxytetracycline-Sensitive Nocardia seriolae Strain U-1 (NBRC 110359).</title>
        <authorList>
            <person name="Imajoh M."/>
            <person name="Sukeda M."/>
            <person name="Shimizu M."/>
            <person name="Yamane J."/>
            <person name="Ohnishi K."/>
            <person name="Oshima S."/>
        </authorList>
    </citation>
    <scope>NUCLEOTIDE SEQUENCE [LARGE SCALE GENOMIC DNA]</scope>
    <source>
        <strain evidence="3 4">U-1</strain>
    </source>
</reference>
<keyword evidence="1" id="KW-1133">Transmembrane helix</keyword>
<reference evidence="4" key="1">
    <citation type="submission" date="2015-07" db="EMBL/GenBank/DDBJ databases">
        <title>Nocardia seriolae U-1 whole genome shotgun sequence.</title>
        <authorList>
            <person name="Imajoh M."/>
            <person name="Fukumoto Y."/>
            <person name="Sukeda M."/>
            <person name="Yamane J."/>
            <person name="Yamasaki K."/>
            <person name="Shimizu M."/>
            <person name="Ohnishi K."/>
            <person name="Oshima S."/>
        </authorList>
    </citation>
    <scope>NUCLEOTIDE SEQUENCE [LARGE SCALE GENOMIC DNA]</scope>
    <source>
        <strain evidence="4">U-1</strain>
    </source>
</reference>